<dbReference type="EMBL" id="CACRTU010000034">
    <property type="protein sequence ID" value="VYU66586.1"/>
    <property type="molecule type" value="Genomic_DNA"/>
</dbReference>
<dbReference type="SMART" id="SM01040">
    <property type="entry name" value="Bro-N"/>
    <property type="match status" value="1"/>
</dbReference>
<dbReference type="InterPro" id="IPR018878">
    <property type="entry name" value="ORF6C_dom"/>
</dbReference>
<feature type="domain" description="Bro-N" evidence="1">
    <location>
        <begin position="4"/>
        <end position="111"/>
    </location>
</feature>
<organism evidence="2">
    <name type="scientific">Clostridium butyricum</name>
    <dbReference type="NCBI Taxonomy" id="1492"/>
    <lineage>
        <taxon>Bacteria</taxon>
        <taxon>Bacillati</taxon>
        <taxon>Bacillota</taxon>
        <taxon>Clostridia</taxon>
        <taxon>Eubacteriales</taxon>
        <taxon>Clostridiaceae</taxon>
        <taxon>Clostridium</taxon>
    </lineage>
</organism>
<dbReference type="RefSeq" id="WP_058229744.1">
    <property type="nucleotide sequence ID" value="NZ_CACRTU010000034.1"/>
</dbReference>
<proteinExistence type="predicted"/>
<evidence type="ECO:0000313" key="2">
    <source>
        <dbReference type="EMBL" id="VYU66586.1"/>
    </source>
</evidence>
<dbReference type="Pfam" id="PF02498">
    <property type="entry name" value="Bro-N"/>
    <property type="match status" value="1"/>
</dbReference>
<dbReference type="AlphaFoldDB" id="A0A6N3GQ29"/>
<evidence type="ECO:0000259" key="1">
    <source>
        <dbReference type="PROSITE" id="PS51750"/>
    </source>
</evidence>
<reference evidence="2" key="1">
    <citation type="submission" date="2019-11" db="EMBL/GenBank/DDBJ databases">
        <authorList>
            <person name="Feng L."/>
        </authorList>
    </citation>
    <scope>NUCLEOTIDE SEQUENCE</scope>
    <source>
        <strain evidence="2">CButyricumLFYP62</strain>
    </source>
</reference>
<dbReference type="InterPro" id="IPR003497">
    <property type="entry name" value="BRO_N_domain"/>
</dbReference>
<dbReference type="PROSITE" id="PS51750">
    <property type="entry name" value="BRO_N"/>
    <property type="match status" value="1"/>
</dbReference>
<sequence length="238" mass="27308">MENSNSISIFSSDQFGEVRAILNDDGSISINAEDAARGLGWVQIKSGKIYVRWETVNAYLNELNFSQLVGKDDYIPESLFYLLGMKANNEAAQEFQKWLAVDVLPQIRRKGTYSISDQEISPELKAIFCIDKRTLEITDRVEKLENNMTIDYSQQEELRTLAVKKVVAILGGKNTPAYRELNKKAFSSIWRDFKRVMDVNSYKNTSVKMFQAARKIIIEWQPDRELELMIKGANSFVK</sequence>
<protein>
    <submittedName>
        <fullName evidence="2">ORF6C domain protein</fullName>
    </submittedName>
</protein>
<gene>
    <name evidence="2" type="ORF">CBLFYP62_00150</name>
</gene>
<dbReference type="Pfam" id="PF10552">
    <property type="entry name" value="ORF6C"/>
    <property type="match status" value="1"/>
</dbReference>
<accession>A0A6N3GQ29</accession>
<name>A0A6N3GQ29_CLOBU</name>